<organism evidence="3 4">
    <name type="scientific">Neurospora hispaniola</name>
    <dbReference type="NCBI Taxonomy" id="588809"/>
    <lineage>
        <taxon>Eukaryota</taxon>
        <taxon>Fungi</taxon>
        <taxon>Dikarya</taxon>
        <taxon>Ascomycota</taxon>
        <taxon>Pezizomycotina</taxon>
        <taxon>Sordariomycetes</taxon>
        <taxon>Sordariomycetidae</taxon>
        <taxon>Sordariales</taxon>
        <taxon>Sordariaceae</taxon>
        <taxon>Neurospora</taxon>
    </lineage>
</organism>
<evidence type="ECO:0000313" key="3">
    <source>
        <dbReference type="EMBL" id="KAK3484929.1"/>
    </source>
</evidence>
<dbReference type="InterPro" id="IPR000210">
    <property type="entry name" value="BTB/POZ_dom"/>
</dbReference>
<dbReference type="InterPro" id="IPR011333">
    <property type="entry name" value="SKP1/BTB/POZ_sf"/>
</dbReference>
<dbReference type="Proteomes" id="UP001285908">
    <property type="component" value="Unassembled WGS sequence"/>
</dbReference>
<dbReference type="SUPFAM" id="SSF54695">
    <property type="entry name" value="POZ domain"/>
    <property type="match status" value="1"/>
</dbReference>
<feature type="region of interest" description="Disordered" evidence="1">
    <location>
        <begin position="408"/>
        <end position="437"/>
    </location>
</feature>
<keyword evidence="4" id="KW-1185">Reference proteome</keyword>
<dbReference type="AlphaFoldDB" id="A0AAJ0HY30"/>
<reference evidence="3 4" key="1">
    <citation type="journal article" date="2023" name="Mol. Phylogenet. Evol.">
        <title>Genome-scale phylogeny and comparative genomics of the fungal order Sordariales.</title>
        <authorList>
            <person name="Hensen N."/>
            <person name="Bonometti L."/>
            <person name="Westerberg I."/>
            <person name="Brannstrom I.O."/>
            <person name="Guillou S."/>
            <person name="Cros-Aarteil S."/>
            <person name="Calhoun S."/>
            <person name="Haridas S."/>
            <person name="Kuo A."/>
            <person name="Mondo S."/>
            <person name="Pangilinan J."/>
            <person name="Riley R."/>
            <person name="LaButti K."/>
            <person name="Andreopoulos B."/>
            <person name="Lipzen A."/>
            <person name="Chen C."/>
            <person name="Yan M."/>
            <person name="Daum C."/>
            <person name="Ng V."/>
            <person name="Clum A."/>
            <person name="Steindorff A."/>
            <person name="Ohm R.A."/>
            <person name="Martin F."/>
            <person name="Silar P."/>
            <person name="Natvig D.O."/>
            <person name="Lalanne C."/>
            <person name="Gautier V."/>
            <person name="Ament-Velasquez S.L."/>
            <person name="Kruys A."/>
            <person name="Hutchinson M.I."/>
            <person name="Powell A.J."/>
            <person name="Barry K."/>
            <person name="Miller A.N."/>
            <person name="Grigoriev I.V."/>
            <person name="Debuchy R."/>
            <person name="Gladieux P."/>
            <person name="Hiltunen Thoren M."/>
            <person name="Johannesson H."/>
        </authorList>
    </citation>
    <scope>NUCLEOTIDE SEQUENCE [LARGE SCALE GENOMIC DNA]</scope>
    <source>
        <strain evidence="3 4">FGSC 10403</strain>
    </source>
</reference>
<sequence>MNQQTPSQSTSPAAPSSPAMTLASPDLLLCQTFYGTKDPVVFDRDADTVILVGDTSSGVVEPPQRLFQIRSCHLFLNSSLYKRLFSESCINNIPRSGDHLRHFKITLCDVDPEALFLLLRACHTGNVSIRPSTPNILDLVFRIAKTAHDLEFDIGIADPSSDTATLSQAAQGWLSEQRDDLDVDEDNLVVRWKLIKAAFYFSQLDIFMQLSVDLVRRLPEHFWVRLAGETHRDFNMHSQDQLSREEMTIVAVRLLFLFYHILYRDAPFPPFRAPLPSASQLPTRITRNWSDQTRATWDARVQESSVCTCDWLPQYYEAWMRGLELHCLDLFTEVFAGDESRCISRLFKTIAWALRRGVIAKPWDGCEEGGEPECNLAGGREGHEEKARELVEDLKDCLVDWRANIERDPVEESDVEDSDDEDSGRHPGAERYSGIRYHEVEGRRAEYPHPVYSLPRENINFEPPDFQDRDIEDFQLP</sequence>
<feature type="compositionally biased region" description="Acidic residues" evidence="1">
    <location>
        <begin position="411"/>
        <end position="422"/>
    </location>
</feature>
<dbReference type="RefSeq" id="XP_062687955.1">
    <property type="nucleotide sequence ID" value="XM_062835629.1"/>
</dbReference>
<dbReference type="GeneID" id="87873251"/>
<evidence type="ECO:0000256" key="1">
    <source>
        <dbReference type="SAM" id="MobiDB-lite"/>
    </source>
</evidence>
<evidence type="ECO:0000313" key="4">
    <source>
        <dbReference type="Proteomes" id="UP001285908"/>
    </source>
</evidence>
<protein>
    <recommendedName>
        <fullName evidence="2">BTB domain-containing protein</fullName>
    </recommendedName>
</protein>
<dbReference type="PROSITE" id="PS50097">
    <property type="entry name" value="BTB"/>
    <property type="match status" value="1"/>
</dbReference>
<name>A0AAJ0HY30_9PEZI</name>
<gene>
    <name evidence="3" type="ORF">B0T23DRAFT_327573</name>
</gene>
<feature type="domain" description="BTB" evidence="2">
    <location>
        <begin position="46"/>
        <end position="131"/>
    </location>
</feature>
<comment type="caution">
    <text evidence="3">The sequence shown here is derived from an EMBL/GenBank/DDBJ whole genome shotgun (WGS) entry which is preliminary data.</text>
</comment>
<feature type="region of interest" description="Disordered" evidence="1">
    <location>
        <begin position="454"/>
        <end position="477"/>
    </location>
</feature>
<proteinExistence type="predicted"/>
<accession>A0AAJ0HY30</accession>
<dbReference type="EMBL" id="JAULSX010000012">
    <property type="protein sequence ID" value="KAK3484929.1"/>
    <property type="molecule type" value="Genomic_DNA"/>
</dbReference>
<evidence type="ECO:0000259" key="2">
    <source>
        <dbReference type="PROSITE" id="PS50097"/>
    </source>
</evidence>